<evidence type="ECO:0000256" key="6">
    <source>
        <dbReference type="ARBA" id="ARBA00022679"/>
    </source>
</evidence>
<comment type="catalytic activity">
    <reaction evidence="1">
        <text>ATP + protein L-histidine = ADP + protein N-phospho-L-histidine.</text>
        <dbReference type="EC" id="2.7.13.3"/>
    </reaction>
</comment>
<dbReference type="EMBL" id="FQUE01000004">
    <property type="protein sequence ID" value="SHF26886.1"/>
    <property type="molecule type" value="Genomic_DNA"/>
</dbReference>
<evidence type="ECO:0000256" key="9">
    <source>
        <dbReference type="ARBA" id="ARBA00022840"/>
    </source>
</evidence>
<dbReference type="PROSITE" id="PS50109">
    <property type="entry name" value="HIS_KIN"/>
    <property type="match status" value="1"/>
</dbReference>
<dbReference type="PRINTS" id="PR00344">
    <property type="entry name" value="BCTRLSENSOR"/>
</dbReference>
<dbReference type="Gene3D" id="3.30.450.40">
    <property type="match status" value="1"/>
</dbReference>
<protein>
    <recommendedName>
        <fullName evidence="3">histidine kinase</fullName>
        <ecNumber evidence="3">2.7.13.3</ecNumber>
    </recommendedName>
</protein>
<evidence type="ECO:0000259" key="12">
    <source>
        <dbReference type="PROSITE" id="PS50109"/>
    </source>
</evidence>
<evidence type="ECO:0000313" key="13">
    <source>
        <dbReference type="EMBL" id="SHF26886.1"/>
    </source>
</evidence>
<dbReference type="SMART" id="SM00387">
    <property type="entry name" value="HATPase_c"/>
    <property type="match status" value="1"/>
</dbReference>
<keyword evidence="11" id="KW-0472">Membrane</keyword>
<dbReference type="SUPFAM" id="SSF47384">
    <property type="entry name" value="Homodimeric domain of signal transducing histidine kinase"/>
    <property type="match status" value="1"/>
</dbReference>
<gene>
    <name evidence="13" type="ORF">SAMN05444339_104311</name>
</gene>
<organism evidence="13 14">
    <name type="scientific">Loktanella atrilutea</name>
    <dbReference type="NCBI Taxonomy" id="366533"/>
    <lineage>
        <taxon>Bacteria</taxon>
        <taxon>Pseudomonadati</taxon>
        <taxon>Pseudomonadota</taxon>
        <taxon>Alphaproteobacteria</taxon>
        <taxon>Rhodobacterales</taxon>
        <taxon>Roseobacteraceae</taxon>
        <taxon>Loktanella</taxon>
    </lineage>
</organism>
<dbReference type="SUPFAM" id="SSF55874">
    <property type="entry name" value="ATPase domain of HSP90 chaperone/DNA topoisomerase II/histidine kinase"/>
    <property type="match status" value="1"/>
</dbReference>
<keyword evidence="6" id="KW-0808">Transferase</keyword>
<dbReference type="InterPro" id="IPR036890">
    <property type="entry name" value="HATPase_C_sf"/>
</dbReference>
<dbReference type="STRING" id="366533.SAMN05444339_104311"/>
<dbReference type="Gene3D" id="1.10.287.130">
    <property type="match status" value="1"/>
</dbReference>
<dbReference type="InterPro" id="IPR004358">
    <property type="entry name" value="Sig_transdc_His_kin-like_C"/>
</dbReference>
<dbReference type="GO" id="GO:0005524">
    <property type="term" value="F:ATP binding"/>
    <property type="evidence" value="ECO:0007669"/>
    <property type="project" value="UniProtKB-KW"/>
</dbReference>
<keyword evidence="10" id="KW-0902">Two-component regulatory system</keyword>
<dbReference type="GO" id="GO:0005886">
    <property type="term" value="C:plasma membrane"/>
    <property type="evidence" value="ECO:0007669"/>
    <property type="project" value="UniProtKB-SubCell"/>
</dbReference>
<evidence type="ECO:0000256" key="11">
    <source>
        <dbReference type="ARBA" id="ARBA00023136"/>
    </source>
</evidence>
<evidence type="ECO:0000256" key="10">
    <source>
        <dbReference type="ARBA" id="ARBA00023012"/>
    </source>
</evidence>
<dbReference type="Pfam" id="PF00512">
    <property type="entry name" value="HisKA"/>
    <property type="match status" value="1"/>
</dbReference>
<comment type="subcellular location">
    <subcellularLocation>
        <location evidence="2">Cell membrane</location>
    </subcellularLocation>
</comment>
<dbReference type="PANTHER" id="PTHR43711:SF1">
    <property type="entry name" value="HISTIDINE KINASE 1"/>
    <property type="match status" value="1"/>
</dbReference>
<keyword evidence="9" id="KW-0067">ATP-binding</keyword>
<dbReference type="InterPro" id="IPR005467">
    <property type="entry name" value="His_kinase_dom"/>
</dbReference>
<evidence type="ECO:0000256" key="7">
    <source>
        <dbReference type="ARBA" id="ARBA00022741"/>
    </source>
</evidence>
<dbReference type="FunFam" id="3.30.565.10:FF:000023">
    <property type="entry name" value="PAS domain-containing sensor histidine kinase"/>
    <property type="match status" value="1"/>
</dbReference>
<dbReference type="InterPro" id="IPR003018">
    <property type="entry name" value="GAF"/>
</dbReference>
<dbReference type="SMART" id="SM00388">
    <property type="entry name" value="HisKA"/>
    <property type="match status" value="1"/>
</dbReference>
<reference evidence="14" key="1">
    <citation type="submission" date="2016-11" db="EMBL/GenBank/DDBJ databases">
        <authorList>
            <person name="Varghese N."/>
            <person name="Submissions S."/>
        </authorList>
    </citation>
    <scope>NUCLEOTIDE SEQUENCE [LARGE SCALE GENOMIC DNA]</scope>
    <source>
        <strain evidence="14">DSM 29326</strain>
    </source>
</reference>
<dbReference type="InterPro" id="IPR050736">
    <property type="entry name" value="Sensor_HK_Regulatory"/>
</dbReference>
<evidence type="ECO:0000256" key="1">
    <source>
        <dbReference type="ARBA" id="ARBA00000085"/>
    </source>
</evidence>
<dbReference type="Gene3D" id="3.30.565.10">
    <property type="entry name" value="Histidine kinase-like ATPase, C-terminal domain"/>
    <property type="match status" value="1"/>
</dbReference>
<keyword evidence="7" id="KW-0547">Nucleotide-binding</keyword>
<proteinExistence type="predicted"/>
<sequence length="346" mass="37570">MDHCEIRLDDSICQHVLATRETVAISDLQTDPRTRDIGLLKGRNLRSYIGSPIHTTTGRVIGSLCCMTTEPRVWSARDIDVLEKLARCVDDVVKARTLALEESRTRAQLENLVVSRSSYIAHISHEIRTPLTGIIASIKMLNQTKTEEQSARLKAILTRSADKLMDFVGDVLDVGRIDAGFERVVSEDTCLVDLVDQAVAEFSDLAASKSVALKVDNQLGRNSYLVDPRALTTILQNLVGNAVKFTGSGYVSVRLAQDSYGQIVIAVRDTGIGIAPVDHARIFEEFEQADPGTARSYGGTGLGMTIVKRTVERLDGTIAVSSRKGEGATFTVSLPLQIGKANSQAA</sequence>
<dbReference type="SUPFAM" id="SSF55781">
    <property type="entry name" value="GAF domain-like"/>
    <property type="match status" value="1"/>
</dbReference>
<evidence type="ECO:0000256" key="8">
    <source>
        <dbReference type="ARBA" id="ARBA00022777"/>
    </source>
</evidence>
<evidence type="ECO:0000256" key="5">
    <source>
        <dbReference type="ARBA" id="ARBA00022553"/>
    </source>
</evidence>
<dbReference type="Proteomes" id="UP000183987">
    <property type="component" value="Unassembled WGS sequence"/>
</dbReference>
<keyword evidence="4" id="KW-1003">Cell membrane</keyword>
<dbReference type="Pfam" id="PF01590">
    <property type="entry name" value="GAF"/>
    <property type="match status" value="1"/>
</dbReference>
<dbReference type="InterPro" id="IPR003594">
    <property type="entry name" value="HATPase_dom"/>
</dbReference>
<keyword evidence="5" id="KW-0597">Phosphoprotein</keyword>
<dbReference type="InterPro" id="IPR036097">
    <property type="entry name" value="HisK_dim/P_sf"/>
</dbReference>
<dbReference type="InterPro" id="IPR003661">
    <property type="entry name" value="HisK_dim/P_dom"/>
</dbReference>
<evidence type="ECO:0000256" key="3">
    <source>
        <dbReference type="ARBA" id="ARBA00012438"/>
    </source>
</evidence>
<dbReference type="CDD" id="cd16922">
    <property type="entry name" value="HATPase_EvgS-ArcB-TorS-like"/>
    <property type="match status" value="1"/>
</dbReference>
<keyword evidence="8 13" id="KW-0418">Kinase</keyword>
<dbReference type="GO" id="GO:0000155">
    <property type="term" value="F:phosphorelay sensor kinase activity"/>
    <property type="evidence" value="ECO:0007669"/>
    <property type="project" value="InterPro"/>
</dbReference>
<evidence type="ECO:0000256" key="4">
    <source>
        <dbReference type="ARBA" id="ARBA00022475"/>
    </source>
</evidence>
<name>A0A1M5AA21_LOKAT</name>
<dbReference type="PANTHER" id="PTHR43711">
    <property type="entry name" value="TWO-COMPONENT HISTIDINE KINASE"/>
    <property type="match status" value="1"/>
</dbReference>
<keyword evidence="14" id="KW-1185">Reference proteome</keyword>
<dbReference type="InterPro" id="IPR029016">
    <property type="entry name" value="GAF-like_dom_sf"/>
</dbReference>
<dbReference type="AlphaFoldDB" id="A0A1M5AA21"/>
<dbReference type="CDD" id="cd00082">
    <property type="entry name" value="HisKA"/>
    <property type="match status" value="1"/>
</dbReference>
<dbReference type="Pfam" id="PF02518">
    <property type="entry name" value="HATPase_c"/>
    <property type="match status" value="1"/>
</dbReference>
<evidence type="ECO:0000313" key="14">
    <source>
        <dbReference type="Proteomes" id="UP000183987"/>
    </source>
</evidence>
<evidence type="ECO:0000256" key="2">
    <source>
        <dbReference type="ARBA" id="ARBA00004236"/>
    </source>
</evidence>
<dbReference type="EC" id="2.7.13.3" evidence="3"/>
<feature type="domain" description="Histidine kinase" evidence="12">
    <location>
        <begin position="122"/>
        <end position="338"/>
    </location>
</feature>
<accession>A0A1M5AA21</accession>